<evidence type="ECO:0000313" key="1">
    <source>
        <dbReference type="EMBL" id="AVH25877.1"/>
    </source>
</evidence>
<dbReference type="GeneID" id="75167488"/>
<reference evidence="2" key="1">
    <citation type="submission" date="2017-12" db="EMBL/GenBank/DDBJ databases">
        <title>FDA dAtabase for Regulatory Grade micrObial Sequences (FDA-ARGOS): Supporting development and validation of Infectious Disease Dx tests.</title>
        <authorList>
            <person name="Hoffmann M."/>
            <person name="Allard M."/>
            <person name="Evans P."/>
            <person name="Brown E."/>
            <person name="Tallon L.J."/>
            <person name="Sadzewicz L."/>
            <person name="Sengamalay N."/>
            <person name="Ott S."/>
            <person name="Godinez A."/>
            <person name="Nagaraj S."/>
            <person name="Vavikolanu K."/>
            <person name="Aluvathingal J."/>
            <person name="Nadendla S."/>
            <person name="Hobson J."/>
            <person name="Sichtig H."/>
        </authorList>
    </citation>
    <scope>NUCLEOTIDE SEQUENCE [LARGE SCALE GENOMIC DNA]</scope>
    <source>
        <strain evidence="2">LMG 3418</strain>
    </source>
</reference>
<evidence type="ECO:0008006" key="3">
    <source>
        <dbReference type="Google" id="ProtNLM"/>
    </source>
</evidence>
<sequence length="143" mass="16210">MDFESSLLDIHHLYGNQLSDELIEFFTAYAGSELSELEIELTVNYYGNITQQESLEKICSSREVIEIHQYLGFLEDYVVHFEISKDFVEAQHLYPVALSYDSLYLISLSGVHSGKVYHADNGDFGIGLVCNSLKDFKKLVGLS</sequence>
<dbReference type="Proteomes" id="UP000237665">
    <property type="component" value="Chromosome 1"/>
</dbReference>
<accession>A0ABN5HH01</accession>
<dbReference type="RefSeq" id="WP_042524264.1">
    <property type="nucleotide sequence ID" value="NZ_CAJDZE010000042.1"/>
</dbReference>
<evidence type="ECO:0000313" key="2">
    <source>
        <dbReference type="Proteomes" id="UP000237665"/>
    </source>
</evidence>
<dbReference type="EMBL" id="CP014134">
    <property type="protein sequence ID" value="AVH25877.1"/>
    <property type="molecule type" value="Genomic_DNA"/>
</dbReference>
<keyword evidence="2" id="KW-1185">Reference proteome</keyword>
<protein>
    <recommendedName>
        <fullName evidence="3">SMI1/KNR4 family protein</fullName>
    </recommendedName>
</protein>
<organism evidence="1 2">
    <name type="scientific">Vibrio diabolicus</name>
    <dbReference type="NCBI Taxonomy" id="50719"/>
    <lineage>
        <taxon>Bacteria</taxon>
        <taxon>Pseudomonadati</taxon>
        <taxon>Pseudomonadota</taxon>
        <taxon>Gammaproteobacteria</taxon>
        <taxon>Vibrionales</taxon>
        <taxon>Vibrionaceae</taxon>
        <taxon>Vibrio</taxon>
        <taxon>Vibrio diabolicus subgroup</taxon>
    </lineage>
</organism>
<gene>
    <name evidence="1" type="ORF">AL468_00955</name>
</gene>
<name>A0ABN5HH01_9VIBR</name>
<proteinExistence type="predicted"/>